<organism evidence="1 2">
    <name type="scientific">Nocardia jiangsuensis</name>
    <dbReference type="NCBI Taxonomy" id="1691563"/>
    <lineage>
        <taxon>Bacteria</taxon>
        <taxon>Bacillati</taxon>
        <taxon>Actinomycetota</taxon>
        <taxon>Actinomycetes</taxon>
        <taxon>Mycobacteriales</taxon>
        <taxon>Nocardiaceae</taxon>
        <taxon>Nocardia</taxon>
    </lineage>
</organism>
<gene>
    <name evidence="1" type="ORF">ACFO0B_27375</name>
</gene>
<protein>
    <submittedName>
        <fullName evidence="1">Uncharacterized protein</fullName>
    </submittedName>
</protein>
<evidence type="ECO:0000313" key="1">
    <source>
        <dbReference type="EMBL" id="MFC3965727.1"/>
    </source>
</evidence>
<dbReference type="RefSeq" id="WP_378615826.1">
    <property type="nucleotide sequence ID" value="NZ_JBHSAX010000022.1"/>
</dbReference>
<accession>A0ABV8DZY9</accession>
<comment type="caution">
    <text evidence="1">The sequence shown here is derived from an EMBL/GenBank/DDBJ whole genome shotgun (WGS) entry which is preliminary data.</text>
</comment>
<name>A0ABV8DZY9_9NOCA</name>
<proteinExistence type="predicted"/>
<evidence type="ECO:0000313" key="2">
    <source>
        <dbReference type="Proteomes" id="UP001595696"/>
    </source>
</evidence>
<reference evidence="2" key="1">
    <citation type="journal article" date="2019" name="Int. J. Syst. Evol. Microbiol.">
        <title>The Global Catalogue of Microorganisms (GCM) 10K type strain sequencing project: providing services to taxonomists for standard genome sequencing and annotation.</title>
        <authorList>
            <consortium name="The Broad Institute Genomics Platform"/>
            <consortium name="The Broad Institute Genome Sequencing Center for Infectious Disease"/>
            <person name="Wu L."/>
            <person name="Ma J."/>
        </authorList>
    </citation>
    <scope>NUCLEOTIDE SEQUENCE [LARGE SCALE GENOMIC DNA]</scope>
    <source>
        <strain evidence="2">CGMCC 4.7330</strain>
    </source>
</reference>
<dbReference type="EMBL" id="JBHSAX010000022">
    <property type="protein sequence ID" value="MFC3965727.1"/>
    <property type="molecule type" value="Genomic_DNA"/>
</dbReference>
<keyword evidence="2" id="KW-1185">Reference proteome</keyword>
<sequence>MDRHIRIAFAAGPTFDYRVSDTAAEHLERTLRDWAPDAEITVDDHVTHTLPAIPCASLWEP</sequence>
<dbReference type="Proteomes" id="UP001595696">
    <property type="component" value="Unassembled WGS sequence"/>
</dbReference>